<evidence type="ECO:0000313" key="2">
    <source>
        <dbReference type="Proteomes" id="UP000095463"/>
    </source>
</evidence>
<protein>
    <submittedName>
        <fullName evidence="1">Uncharacterized protein</fullName>
    </submittedName>
</protein>
<proteinExistence type="predicted"/>
<accession>A0A1E5XMR2</accession>
<dbReference type="EMBL" id="LAJE02000257">
    <property type="protein sequence ID" value="OEO29774.1"/>
    <property type="molecule type" value="Genomic_DNA"/>
</dbReference>
<gene>
    <name evidence="1" type="ORF">VW23_001630</name>
</gene>
<name>A0A1E5XMR2_9HYPH</name>
<dbReference type="Proteomes" id="UP000095463">
    <property type="component" value="Unassembled WGS sequence"/>
</dbReference>
<dbReference type="RefSeq" id="WP_069910960.1">
    <property type="nucleotide sequence ID" value="NZ_LAJE02000257.1"/>
</dbReference>
<keyword evidence="2" id="KW-1185">Reference proteome</keyword>
<comment type="caution">
    <text evidence="1">The sequence shown here is derived from an EMBL/GenBank/DDBJ whole genome shotgun (WGS) entry which is preliminary data.</text>
</comment>
<reference evidence="1 2" key="1">
    <citation type="journal article" date="2015" name="Genome Announc.">
        <title>Genome Assemblies of Three Soil-Associated Devosia species: D. insulae, D. limi, and D. soli.</title>
        <authorList>
            <person name="Hassan Y.I."/>
            <person name="Lepp D."/>
            <person name="Zhou T."/>
        </authorList>
    </citation>
    <scope>NUCLEOTIDE SEQUENCE [LARGE SCALE GENOMIC DNA]</scope>
    <source>
        <strain evidence="1 2">DS-56</strain>
    </source>
</reference>
<organism evidence="1 2">
    <name type="scientific">Devosia insulae DS-56</name>
    <dbReference type="NCBI Taxonomy" id="1116389"/>
    <lineage>
        <taxon>Bacteria</taxon>
        <taxon>Pseudomonadati</taxon>
        <taxon>Pseudomonadota</taxon>
        <taxon>Alphaproteobacteria</taxon>
        <taxon>Hyphomicrobiales</taxon>
        <taxon>Devosiaceae</taxon>
        <taxon>Devosia</taxon>
    </lineage>
</organism>
<sequence length="198" mass="21903">MKDNDSQLLSVAALYKRKILEPARLYAEGSGKLVLAGFSAPTVVSVGIDALRSADFSLDEEDRGGSIFYTKFAEISRIDQKTAEGVLIRWITTASCTMTILKDKDQDWADWDGFGSCTIGFTYHTGRYATQDRAKGVDMHLTSGSTSPYLAVHLGRLVEPVSARASYEVIRNKSLSSIQFHEAKGFMIKMKKDRYIAA</sequence>
<evidence type="ECO:0000313" key="1">
    <source>
        <dbReference type="EMBL" id="OEO29774.1"/>
    </source>
</evidence>
<dbReference type="AlphaFoldDB" id="A0A1E5XMR2"/>